<organism evidence="3 4">
    <name type="scientific">Vibrio quintilis</name>
    <dbReference type="NCBI Taxonomy" id="1117707"/>
    <lineage>
        <taxon>Bacteria</taxon>
        <taxon>Pseudomonadati</taxon>
        <taxon>Pseudomonadota</taxon>
        <taxon>Gammaproteobacteria</taxon>
        <taxon>Vibrionales</taxon>
        <taxon>Vibrionaceae</taxon>
        <taxon>Vibrio</taxon>
    </lineage>
</organism>
<dbReference type="RefSeq" id="WP_073585799.1">
    <property type="nucleotide sequence ID" value="NZ_AP024897.1"/>
</dbReference>
<keyword evidence="1" id="KW-1133">Transmembrane helix</keyword>
<dbReference type="STRING" id="1117707.VQ7734_04124"/>
<keyword evidence="4" id="KW-1185">Reference proteome</keyword>
<evidence type="ECO:0000313" key="4">
    <source>
        <dbReference type="Proteomes" id="UP000184600"/>
    </source>
</evidence>
<keyword evidence="1" id="KW-0812">Transmembrane</keyword>
<dbReference type="AlphaFoldDB" id="A0A1M7Z0K3"/>
<evidence type="ECO:0000259" key="2">
    <source>
        <dbReference type="Pfam" id="PF05170"/>
    </source>
</evidence>
<evidence type="ECO:0000313" key="3">
    <source>
        <dbReference type="EMBL" id="SHO58352.1"/>
    </source>
</evidence>
<dbReference type="Pfam" id="PF05170">
    <property type="entry name" value="AsmA"/>
    <property type="match status" value="1"/>
</dbReference>
<keyword evidence="1" id="KW-0472">Membrane</keyword>
<dbReference type="OrthoDB" id="5912765at2"/>
<dbReference type="EMBL" id="FRFG01000062">
    <property type="protein sequence ID" value="SHO58352.1"/>
    <property type="molecule type" value="Genomic_DNA"/>
</dbReference>
<accession>A0A1M7Z0K3</accession>
<feature type="domain" description="AsmA" evidence="2">
    <location>
        <begin position="1"/>
        <end position="555"/>
    </location>
</feature>
<dbReference type="Proteomes" id="UP000184600">
    <property type="component" value="Unassembled WGS sequence"/>
</dbReference>
<protein>
    <submittedName>
        <fullName evidence="3">AsmA family protein</fullName>
    </submittedName>
</protein>
<evidence type="ECO:0000256" key="1">
    <source>
        <dbReference type="SAM" id="Phobius"/>
    </source>
</evidence>
<feature type="transmembrane region" description="Helical" evidence="1">
    <location>
        <begin position="7"/>
        <end position="29"/>
    </location>
</feature>
<gene>
    <name evidence="3" type="ORF">VQ7734_04124</name>
</gene>
<proteinExistence type="predicted"/>
<sequence>MTKTGIIRLGILCIAVLITCTLASIVFILNTQYLTPVTQWLLRSTLFPSLKTEKAAYEFPLHLTLQKTRLTSDSPLVDSIDIWLNPYQTDLQSVVLDSLLIDGAEITAPTSGWHIPHLVEVNQLAAKNITYTTEGGMVLQNLDIQIEHPSWQKNQDQALPHGAIQLYARKLLWRGELLKDVLLTGEYSPDKKSYIQGVSFNWRNANLSLAAQEHPQGWDITNLSAEKLDLSLSQIQQLQYKFQEIASDSINKIERIDILTSQFSSPQLKVINCDLSASNLSFNHPADFLWSQQNARLSLSAESISVGDYQWIEPDMNVSFSSGEINLEDFNASILQGNVHFSGKFSPEAINIHEAHLSGLKLFIEQDTAIKLPWIQTYFQNINELHADNIKIQNSQIIQLAHKPYWQLSGINLDASDTQISTQHHWGLWSGKLNVSVDSLSYDDTIASQGVLEIHRDGNSLYLDRLFIPYNNGYIKAIGKWANMDKGAPWKLNVEAYSLPLKLIHILPFPLEGLSDFSLKASGLSGDSVILGHTLSGELRMSIRDGNLALNKHHMNFSMPATLISADRGKINLPETQLGPEGVNATIHGEWNLAESDNDKLILSLEKTEHQYNLLSPGDAPKEGVPGTNTP</sequence>
<name>A0A1M7Z0K3_9VIBR</name>
<reference evidence="4" key="1">
    <citation type="submission" date="2016-12" db="EMBL/GenBank/DDBJ databases">
        <authorList>
            <person name="Rodrigo-Torres L."/>
            <person name="Arahal R.D."/>
            <person name="Lucena T."/>
        </authorList>
    </citation>
    <scope>NUCLEOTIDE SEQUENCE [LARGE SCALE GENOMIC DNA]</scope>
</reference>
<dbReference type="InterPro" id="IPR007844">
    <property type="entry name" value="AsmA"/>
</dbReference>